<dbReference type="AlphaFoldDB" id="A0A4V1IPU5"/>
<accession>A0A4V1IPU5</accession>
<dbReference type="Gene3D" id="2.130.10.10">
    <property type="entry name" value="YVTN repeat-like/Quinoprotein amine dehydrogenase"/>
    <property type="match status" value="1"/>
</dbReference>
<protein>
    <recommendedName>
        <fullName evidence="1">Polyadenylation factor subunit 2</fullName>
    </recommendedName>
</protein>
<dbReference type="PANTHER" id="PTHR22836:SF0">
    <property type="entry name" value="PRE-MRNA 3' END PROCESSING PROTEIN WDR33"/>
    <property type="match status" value="1"/>
</dbReference>
<dbReference type="GO" id="GO:0031124">
    <property type="term" value="P:mRNA 3'-end processing"/>
    <property type="evidence" value="ECO:0007669"/>
    <property type="project" value="InterPro"/>
</dbReference>
<dbReference type="InterPro" id="IPR001680">
    <property type="entry name" value="WD40_rpt"/>
</dbReference>
<feature type="compositionally biased region" description="Gly residues" evidence="3">
    <location>
        <begin position="140"/>
        <end position="166"/>
    </location>
</feature>
<dbReference type="OrthoDB" id="16717at2759"/>
<evidence type="ECO:0000256" key="2">
    <source>
        <dbReference type="PROSITE-ProRule" id="PRU00221"/>
    </source>
</evidence>
<feature type="compositionally biased region" description="Gly residues" evidence="3">
    <location>
        <begin position="183"/>
        <end position="197"/>
    </location>
</feature>
<dbReference type="EMBL" id="ML000292">
    <property type="protein sequence ID" value="RKO84277.1"/>
    <property type="molecule type" value="Genomic_DNA"/>
</dbReference>
<keyword evidence="5" id="KW-1185">Reference proteome</keyword>
<dbReference type="InterPro" id="IPR045245">
    <property type="entry name" value="Pfs2-like"/>
</dbReference>
<evidence type="ECO:0000313" key="5">
    <source>
        <dbReference type="Proteomes" id="UP000269721"/>
    </source>
</evidence>
<evidence type="ECO:0000256" key="1">
    <source>
        <dbReference type="ARBA" id="ARBA00026154"/>
    </source>
</evidence>
<evidence type="ECO:0000313" key="4">
    <source>
        <dbReference type="EMBL" id="RKO84277.1"/>
    </source>
</evidence>
<feature type="repeat" description="WD" evidence="2">
    <location>
        <begin position="21"/>
        <end position="52"/>
    </location>
</feature>
<dbReference type="SMART" id="SM00320">
    <property type="entry name" value="WD40"/>
    <property type="match status" value="1"/>
</dbReference>
<dbReference type="Proteomes" id="UP000269721">
    <property type="component" value="Unassembled WGS sequence"/>
</dbReference>
<dbReference type="InterPro" id="IPR015943">
    <property type="entry name" value="WD40/YVTN_repeat-like_dom_sf"/>
</dbReference>
<organism evidence="4 5">
    <name type="scientific">Blyttiomyces helicus</name>
    <dbReference type="NCBI Taxonomy" id="388810"/>
    <lineage>
        <taxon>Eukaryota</taxon>
        <taxon>Fungi</taxon>
        <taxon>Fungi incertae sedis</taxon>
        <taxon>Chytridiomycota</taxon>
        <taxon>Chytridiomycota incertae sedis</taxon>
        <taxon>Chytridiomycetes</taxon>
        <taxon>Chytridiomycetes incertae sedis</taxon>
        <taxon>Blyttiomyces</taxon>
    </lineage>
</organism>
<sequence>MPPRPLFIPFQSTENSVGGMEGAHESSVFALDWHPMGHILVSGSNDHTTRFWTRNRPGDVLHDKFNISRKDAEALGMGEEEEEEQEQEDLMESLPGLGDLAMQERAAASLQSMPAIPGLNANGPPGIGGNFSRQYEDRGGPGGRRGGGGGGGGDQGRIWGPGGQRPRGGDDRGRYPNQQGPPQSGGGGFPSQRGGPGMRHNAPGQQQQQQQRGGPPRNSPAAPPGNAQAQALLDQMAAQGIHINPRLLSAFSSGAAGQPGSR</sequence>
<feature type="compositionally biased region" description="Low complexity" evidence="3">
    <location>
        <begin position="203"/>
        <end position="216"/>
    </location>
</feature>
<dbReference type="GO" id="GO:0005847">
    <property type="term" value="C:mRNA cleavage and polyadenylation specificity factor complex"/>
    <property type="evidence" value="ECO:0007669"/>
    <property type="project" value="TreeGrafter"/>
</dbReference>
<gene>
    <name evidence="4" type="ORF">BDK51DRAFT_37978</name>
</gene>
<proteinExistence type="predicted"/>
<evidence type="ECO:0000256" key="3">
    <source>
        <dbReference type="SAM" id="MobiDB-lite"/>
    </source>
</evidence>
<feature type="region of interest" description="Disordered" evidence="3">
    <location>
        <begin position="116"/>
        <end position="228"/>
    </location>
</feature>
<dbReference type="PROSITE" id="PS50294">
    <property type="entry name" value="WD_REPEATS_REGION"/>
    <property type="match status" value="1"/>
</dbReference>
<dbReference type="Pfam" id="PF00400">
    <property type="entry name" value="WD40"/>
    <property type="match status" value="1"/>
</dbReference>
<dbReference type="PANTHER" id="PTHR22836">
    <property type="entry name" value="WD40 REPEAT PROTEIN"/>
    <property type="match status" value="1"/>
</dbReference>
<name>A0A4V1IPU5_9FUNG</name>
<dbReference type="InterPro" id="IPR036322">
    <property type="entry name" value="WD40_repeat_dom_sf"/>
</dbReference>
<keyword evidence="2" id="KW-0853">WD repeat</keyword>
<dbReference type="SUPFAM" id="SSF50978">
    <property type="entry name" value="WD40 repeat-like"/>
    <property type="match status" value="1"/>
</dbReference>
<reference evidence="5" key="1">
    <citation type="journal article" date="2018" name="Nat. Microbiol.">
        <title>Leveraging single-cell genomics to expand the fungal tree of life.</title>
        <authorList>
            <person name="Ahrendt S.R."/>
            <person name="Quandt C.A."/>
            <person name="Ciobanu D."/>
            <person name="Clum A."/>
            <person name="Salamov A."/>
            <person name="Andreopoulos B."/>
            <person name="Cheng J.F."/>
            <person name="Woyke T."/>
            <person name="Pelin A."/>
            <person name="Henrissat B."/>
            <person name="Reynolds N.K."/>
            <person name="Benny G.L."/>
            <person name="Smith M.E."/>
            <person name="James T.Y."/>
            <person name="Grigoriev I.V."/>
        </authorList>
    </citation>
    <scope>NUCLEOTIDE SEQUENCE [LARGE SCALE GENOMIC DNA]</scope>
</reference>
<dbReference type="PROSITE" id="PS50082">
    <property type="entry name" value="WD_REPEATS_2"/>
    <property type="match status" value="1"/>
</dbReference>